<evidence type="ECO:0000313" key="1">
    <source>
        <dbReference type="EMBL" id="GCB29257.1"/>
    </source>
</evidence>
<keyword evidence="2" id="KW-1185">Reference proteome</keyword>
<name>A0A401LCG6_9FIRM</name>
<gene>
    <name evidence="1" type="ORF">KGMB03357_09180</name>
</gene>
<accession>A0A401LCG6</accession>
<evidence type="ECO:0000313" key="2">
    <source>
        <dbReference type="Proteomes" id="UP000287361"/>
    </source>
</evidence>
<dbReference type="EMBL" id="BHVZ01000001">
    <property type="protein sequence ID" value="GCB29257.1"/>
    <property type="molecule type" value="Genomic_DNA"/>
</dbReference>
<sequence>MDNIRKSQYGKTSPELCHPQEDVTLRLCCKRSQKPRFQCLILGDGPTPEWYEAEELISLGACTTPNISEQHSDAGACSLSLILEENAPDKYFLSPKACEGILNRAERRGKHLPPLLQAALEEQSRKTDI</sequence>
<dbReference type="AlphaFoldDB" id="A0A401LCG6"/>
<comment type="caution">
    <text evidence="1">The sequence shown here is derived from an EMBL/GenBank/DDBJ whole genome shotgun (WGS) entry which is preliminary data.</text>
</comment>
<organism evidence="1 2">
    <name type="scientific">Anaerotignum faecicola</name>
    <dbReference type="NCBI Taxonomy" id="2358141"/>
    <lineage>
        <taxon>Bacteria</taxon>
        <taxon>Bacillati</taxon>
        <taxon>Bacillota</taxon>
        <taxon>Clostridia</taxon>
        <taxon>Lachnospirales</taxon>
        <taxon>Anaerotignaceae</taxon>
        <taxon>Anaerotignum</taxon>
    </lineage>
</organism>
<reference evidence="1 2" key="1">
    <citation type="submission" date="2018-10" db="EMBL/GenBank/DDBJ databases">
        <title>Draft Genome Sequence of Anaerotignum sp. KCTC 15736.</title>
        <authorList>
            <person name="Choi S.H."/>
            <person name="Kim J.S."/>
            <person name="Kang S.W."/>
            <person name="Lee J.S."/>
            <person name="Park S.H."/>
        </authorList>
    </citation>
    <scope>NUCLEOTIDE SEQUENCE [LARGE SCALE GENOMIC DNA]</scope>
    <source>
        <strain evidence="1 2">KCTC 15736</strain>
    </source>
</reference>
<protein>
    <submittedName>
        <fullName evidence="1">Uncharacterized protein</fullName>
    </submittedName>
</protein>
<dbReference type="Proteomes" id="UP000287361">
    <property type="component" value="Unassembled WGS sequence"/>
</dbReference>
<proteinExistence type="predicted"/>